<evidence type="ECO:0000256" key="6">
    <source>
        <dbReference type="ARBA" id="ARBA00023002"/>
    </source>
</evidence>
<dbReference type="FunFam" id="3.30.9.10:FF:000018">
    <property type="entry name" value="D-amino acid oxidase, putative"/>
    <property type="match status" value="1"/>
</dbReference>
<keyword evidence="6" id="KW-0560">Oxidoreductase</keyword>
<dbReference type="Gene3D" id="3.40.50.720">
    <property type="entry name" value="NAD(P)-binding Rossmann-like Domain"/>
    <property type="match status" value="1"/>
</dbReference>
<feature type="binding site" evidence="10">
    <location>
        <position position="335"/>
    </location>
    <ligand>
        <name>D-dopa</name>
        <dbReference type="ChEBI" id="CHEBI:149689"/>
    </ligand>
</feature>
<feature type="binding site" evidence="10">
    <location>
        <position position="197"/>
    </location>
    <ligand>
        <name>FAD</name>
        <dbReference type="ChEBI" id="CHEBI:57692"/>
    </ligand>
</feature>
<organism evidence="13 14">
    <name type="scientific">Penicillium canescens</name>
    <dbReference type="NCBI Taxonomy" id="5083"/>
    <lineage>
        <taxon>Eukaryota</taxon>
        <taxon>Fungi</taxon>
        <taxon>Dikarya</taxon>
        <taxon>Ascomycota</taxon>
        <taxon>Pezizomycotina</taxon>
        <taxon>Eurotiomycetes</taxon>
        <taxon>Eurotiomycetidae</taxon>
        <taxon>Eurotiales</taxon>
        <taxon>Aspergillaceae</taxon>
        <taxon>Penicillium</taxon>
    </lineage>
</organism>
<comment type="subcellular location">
    <subcellularLocation>
        <location evidence="2">Peroxisome matrix</location>
    </subcellularLocation>
</comment>
<evidence type="ECO:0000256" key="2">
    <source>
        <dbReference type="ARBA" id="ARBA00004253"/>
    </source>
</evidence>
<evidence type="ECO:0000256" key="10">
    <source>
        <dbReference type="PIRSR" id="PIRSR000189-1"/>
    </source>
</evidence>
<evidence type="ECO:0000256" key="1">
    <source>
        <dbReference type="ARBA" id="ARBA00001974"/>
    </source>
</evidence>
<keyword evidence="4" id="KW-0285">Flavoprotein</keyword>
<dbReference type="InterPro" id="IPR006181">
    <property type="entry name" value="D-amino_acid_oxidase_CS"/>
</dbReference>
<keyword evidence="5 10" id="KW-0274">FAD</keyword>
<dbReference type="PROSITE" id="PS00677">
    <property type="entry name" value="DAO"/>
    <property type="match status" value="1"/>
</dbReference>
<evidence type="ECO:0000256" key="9">
    <source>
        <dbReference type="ARBA" id="ARBA00049547"/>
    </source>
</evidence>
<name>A0AAD6IJ24_PENCN</name>
<keyword evidence="7" id="KW-0576">Peroxisome</keyword>
<evidence type="ECO:0000313" key="13">
    <source>
        <dbReference type="EMBL" id="KAJ6051497.1"/>
    </source>
</evidence>
<evidence type="ECO:0000259" key="12">
    <source>
        <dbReference type="Pfam" id="PF01266"/>
    </source>
</evidence>
<dbReference type="SUPFAM" id="SSF54373">
    <property type="entry name" value="FAD-linked reductases, C-terminal domain"/>
    <property type="match status" value="1"/>
</dbReference>
<keyword evidence="14" id="KW-1185">Reference proteome</keyword>
<dbReference type="Proteomes" id="UP001219568">
    <property type="component" value="Unassembled WGS sequence"/>
</dbReference>
<dbReference type="PANTHER" id="PTHR11530:SF16">
    <property type="entry name" value="D-AMINO ACID OXIDASE (AFU_ORTHOLOGUE AFUA_5G11290)"/>
    <property type="match status" value="1"/>
</dbReference>
<dbReference type="SUPFAM" id="SSF51971">
    <property type="entry name" value="Nucleotide-binding domain"/>
    <property type="match status" value="1"/>
</dbReference>
<keyword evidence="11" id="KW-0732">Signal</keyword>
<comment type="caution">
    <text evidence="13">The sequence shown here is derived from an EMBL/GenBank/DDBJ whole genome shotgun (WGS) entry which is preliminary data.</text>
</comment>
<gene>
    <name evidence="13" type="ORF">N7460_002031</name>
</gene>
<evidence type="ECO:0000256" key="4">
    <source>
        <dbReference type="ARBA" id="ARBA00022630"/>
    </source>
</evidence>
<feature type="binding site" evidence="10">
    <location>
        <position position="177"/>
    </location>
    <ligand>
        <name>FAD</name>
        <dbReference type="ChEBI" id="CHEBI:57692"/>
    </ligand>
</feature>
<evidence type="ECO:0000256" key="8">
    <source>
        <dbReference type="ARBA" id="ARBA00039101"/>
    </source>
</evidence>
<reference evidence="13" key="2">
    <citation type="submission" date="2023-01" db="EMBL/GenBank/DDBJ databases">
        <authorList>
            <person name="Petersen C."/>
        </authorList>
    </citation>
    <scope>NUCLEOTIDE SEQUENCE</scope>
    <source>
        <strain evidence="13">IBT 15450</strain>
    </source>
</reference>
<evidence type="ECO:0000256" key="7">
    <source>
        <dbReference type="ARBA" id="ARBA00023140"/>
    </source>
</evidence>
<dbReference type="InterPro" id="IPR006076">
    <property type="entry name" value="FAD-dep_OxRdtase"/>
</dbReference>
<sequence length="364" mass="39419">MAAGRIVILGAGVSGLTTALLLSQDPSKEITVVAKHMPGDYDIEYCSPWAGASFFPVGKPNTAHAEWERASWSVLKQLAEEHPEAGICFQPTLVFSREKDANSATGRWFAELVQKDPWYKELVDNFEDIPTEKLGPGIKNGSRFTSVCINTAVYLPWLLGQCCKNGVVFKRDTFKHVAEAGYAHHSGEKADAVVNCTGLSSKTLGGVQDDTLYPIRGQVVVVRNDPLAMYSVSGCDDGEDEVAYMMARAAGGGTILGGSYQKNNWDPLPDSNLAVRIMTRAIELCPTLVKKGQGVEGLDIIRHGVGLRPFRDDGPRVEKERVNGLSVVHNYGHAGFGYQASYGCAAKTVTLVNDVLQEKAKGKL</sequence>
<comment type="cofactor">
    <cofactor evidence="1 10">
        <name>FAD</name>
        <dbReference type="ChEBI" id="CHEBI:57692"/>
    </cofactor>
</comment>
<protein>
    <recommendedName>
        <fullName evidence="8">D-amino-acid oxidase</fullName>
        <ecNumber evidence="8">1.4.3.3</ecNumber>
    </recommendedName>
</protein>
<dbReference type="Gene3D" id="3.30.9.10">
    <property type="entry name" value="D-Amino Acid Oxidase, subunit A, domain 2"/>
    <property type="match status" value="1"/>
</dbReference>
<dbReference type="Pfam" id="PF01266">
    <property type="entry name" value="DAO"/>
    <property type="match status" value="1"/>
</dbReference>
<dbReference type="GO" id="GO:0005782">
    <property type="term" value="C:peroxisomal matrix"/>
    <property type="evidence" value="ECO:0007669"/>
    <property type="project" value="UniProtKB-SubCell"/>
</dbReference>
<dbReference type="EC" id="1.4.3.3" evidence="8"/>
<feature type="domain" description="FAD dependent oxidoreductase" evidence="12">
    <location>
        <begin position="5"/>
        <end position="347"/>
    </location>
</feature>
<dbReference type="GO" id="GO:0003884">
    <property type="term" value="F:D-amino-acid oxidase activity"/>
    <property type="evidence" value="ECO:0007669"/>
    <property type="project" value="UniProtKB-EC"/>
</dbReference>
<accession>A0AAD6IJ24</accession>
<dbReference type="InterPro" id="IPR023209">
    <property type="entry name" value="DAO"/>
</dbReference>
<comment type="similarity">
    <text evidence="3">Belongs to the DAMOX/DASOX family.</text>
</comment>
<evidence type="ECO:0000256" key="5">
    <source>
        <dbReference type="ARBA" id="ARBA00022827"/>
    </source>
</evidence>
<evidence type="ECO:0000256" key="11">
    <source>
        <dbReference type="SAM" id="SignalP"/>
    </source>
</evidence>
<proteinExistence type="inferred from homology"/>
<dbReference type="GO" id="GO:0071949">
    <property type="term" value="F:FAD binding"/>
    <property type="evidence" value="ECO:0007669"/>
    <property type="project" value="InterPro"/>
</dbReference>
<dbReference type="PIRSF" id="PIRSF000189">
    <property type="entry name" value="D-aa_oxidase"/>
    <property type="match status" value="1"/>
</dbReference>
<dbReference type="AlphaFoldDB" id="A0AAD6IJ24"/>
<evidence type="ECO:0000256" key="3">
    <source>
        <dbReference type="ARBA" id="ARBA00006730"/>
    </source>
</evidence>
<dbReference type="PANTHER" id="PTHR11530">
    <property type="entry name" value="D-AMINO ACID OXIDASE"/>
    <property type="match status" value="1"/>
</dbReference>
<dbReference type="EMBL" id="JAQJZL010000002">
    <property type="protein sequence ID" value="KAJ6051497.1"/>
    <property type="molecule type" value="Genomic_DNA"/>
</dbReference>
<feature type="signal peptide" evidence="11">
    <location>
        <begin position="1"/>
        <end position="19"/>
    </location>
</feature>
<comment type="catalytic activity">
    <reaction evidence="9">
        <text>a D-alpha-amino acid + O2 + H2O = a 2-oxocarboxylate + H2O2 + NH4(+)</text>
        <dbReference type="Rhea" id="RHEA:21816"/>
        <dbReference type="ChEBI" id="CHEBI:15377"/>
        <dbReference type="ChEBI" id="CHEBI:15379"/>
        <dbReference type="ChEBI" id="CHEBI:16240"/>
        <dbReference type="ChEBI" id="CHEBI:28938"/>
        <dbReference type="ChEBI" id="CHEBI:35179"/>
        <dbReference type="ChEBI" id="CHEBI:59871"/>
        <dbReference type="EC" id="1.4.3.3"/>
    </reaction>
    <physiologicalReaction direction="left-to-right" evidence="9">
        <dbReference type="Rhea" id="RHEA:21817"/>
    </physiologicalReaction>
</comment>
<reference evidence="13" key="1">
    <citation type="journal article" date="2023" name="IMA Fungus">
        <title>Comparative genomic study of the Penicillium genus elucidates a diverse pangenome and 15 lateral gene transfer events.</title>
        <authorList>
            <person name="Petersen C."/>
            <person name="Sorensen T."/>
            <person name="Nielsen M.R."/>
            <person name="Sondergaard T.E."/>
            <person name="Sorensen J.L."/>
            <person name="Fitzpatrick D.A."/>
            <person name="Frisvad J.C."/>
            <person name="Nielsen K.L."/>
        </authorList>
    </citation>
    <scope>NUCLEOTIDE SEQUENCE</scope>
    <source>
        <strain evidence="13">IBT 15450</strain>
    </source>
</reference>
<evidence type="ECO:0000313" key="14">
    <source>
        <dbReference type="Proteomes" id="UP001219568"/>
    </source>
</evidence>
<feature type="chain" id="PRO_5041961092" description="D-amino-acid oxidase" evidence="11">
    <location>
        <begin position="20"/>
        <end position="364"/>
    </location>
</feature>
<dbReference type="GO" id="GO:0019478">
    <property type="term" value="P:D-amino acid catabolic process"/>
    <property type="evidence" value="ECO:0007669"/>
    <property type="project" value="TreeGrafter"/>
</dbReference>